<dbReference type="PROSITE" id="PS50850">
    <property type="entry name" value="MFS"/>
    <property type="match status" value="1"/>
</dbReference>
<accession>A0A8J7S0P9</accession>
<dbReference type="PANTHER" id="PTHR23537:SF1">
    <property type="entry name" value="SUGAR TRANSPORTER"/>
    <property type="match status" value="1"/>
</dbReference>
<comment type="caution">
    <text evidence="7">The sequence shown here is derived from an EMBL/GenBank/DDBJ whole genome shotgun (WGS) entry which is preliminary data.</text>
</comment>
<feature type="transmembrane region" description="Helical" evidence="5">
    <location>
        <begin position="353"/>
        <end position="372"/>
    </location>
</feature>
<dbReference type="Proteomes" id="UP000672602">
    <property type="component" value="Unassembled WGS sequence"/>
</dbReference>
<evidence type="ECO:0000256" key="4">
    <source>
        <dbReference type="SAM" id="MobiDB-lite"/>
    </source>
</evidence>
<dbReference type="AlphaFoldDB" id="A0A8J7S0P9"/>
<dbReference type="GO" id="GO:0005886">
    <property type="term" value="C:plasma membrane"/>
    <property type="evidence" value="ECO:0007669"/>
    <property type="project" value="TreeGrafter"/>
</dbReference>
<sequence>MPADPSDSYPRARAAALAGAAASLLGLGLARFAYTPLLPALVEGGWFDAGAAAYLGAANLAGYLIGALAGARVMRWLGPGGTTRAMMLLSAASFLACIEPVGFAWFFLWRLLSGIAGGLVMVAASSLVMLQTPIDRRGRAGGLMFSGVGLGVVLAAVAIPWLLDFGLGVTWAVLGVVSTVIALAAWPLAREPEGMAPPSPSPADTAETPDDASARQRAERRALIAVTLLYGLCAFGLVPHMVFLVDYVARGLDLGMGQGAFFWTLFGIGAAVGPLATGRLADRIGFAAALRVLVLVEVGSVALLAATEVPALIGLAAFTGGLLAPGMVPVTLGRVRELSGPSEGAKAGAWGRATSGFALGQAAGAYLLAWLYDRTGDYHVLFYVALSAPVIGIALELAAAFGRARAAGRR</sequence>
<keyword evidence="1 5" id="KW-0812">Transmembrane</keyword>
<feature type="transmembrane region" description="Helical" evidence="5">
    <location>
        <begin position="111"/>
        <end position="130"/>
    </location>
</feature>
<dbReference type="GO" id="GO:0022857">
    <property type="term" value="F:transmembrane transporter activity"/>
    <property type="evidence" value="ECO:0007669"/>
    <property type="project" value="InterPro"/>
</dbReference>
<evidence type="ECO:0000256" key="2">
    <source>
        <dbReference type="ARBA" id="ARBA00022989"/>
    </source>
</evidence>
<keyword evidence="8" id="KW-1185">Reference proteome</keyword>
<feature type="region of interest" description="Disordered" evidence="4">
    <location>
        <begin position="193"/>
        <end position="212"/>
    </location>
</feature>
<dbReference type="InterPro" id="IPR010645">
    <property type="entry name" value="MFS_4"/>
</dbReference>
<keyword evidence="2 5" id="KW-1133">Transmembrane helix</keyword>
<dbReference type="InterPro" id="IPR020846">
    <property type="entry name" value="MFS_dom"/>
</dbReference>
<feature type="transmembrane region" description="Helical" evidence="5">
    <location>
        <begin position="284"/>
        <end position="305"/>
    </location>
</feature>
<dbReference type="Pfam" id="PF06779">
    <property type="entry name" value="MFS_4"/>
    <property type="match status" value="1"/>
</dbReference>
<feature type="transmembrane region" description="Helical" evidence="5">
    <location>
        <begin position="378"/>
        <end position="401"/>
    </location>
</feature>
<dbReference type="PANTHER" id="PTHR23537">
    <property type="match status" value="1"/>
</dbReference>
<reference evidence="7" key="1">
    <citation type="submission" date="2021-04" db="EMBL/GenBank/DDBJ databases">
        <authorList>
            <person name="Zhang D.-C."/>
        </authorList>
    </citation>
    <scope>NUCLEOTIDE SEQUENCE</scope>
    <source>
        <strain evidence="7">CGMCC 1.15697</strain>
    </source>
</reference>
<feature type="transmembrane region" description="Helical" evidence="5">
    <location>
        <begin position="222"/>
        <end position="248"/>
    </location>
</feature>
<organism evidence="7 8">
    <name type="scientific">Marivibrio halodurans</name>
    <dbReference type="NCBI Taxonomy" id="2039722"/>
    <lineage>
        <taxon>Bacteria</taxon>
        <taxon>Pseudomonadati</taxon>
        <taxon>Pseudomonadota</taxon>
        <taxon>Alphaproteobacteria</taxon>
        <taxon>Rhodospirillales</taxon>
        <taxon>Rhodospirillaceae</taxon>
        <taxon>Marivibrio</taxon>
    </lineage>
</organism>
<gene>
    <name evidence="7" type="ORF">KAJ83_06040</name>
</gene>
<protein>
    <submittedName>
        <fullName evidence="7">YbfB/YjiJ family MFS transporter</fullName>
    </submittedName>
</protein>
<dbReference type="Gene3D" id="1.20.1250.20">
    <property type="entry name" value="MFS general substrate transporter like domains"/>
    <property type="match status" value="2"/>
</dbReference>
<evidence type="ECO:0000256" key="1">
    <source>
        <dbReference type="ARBA" id="ARBA00022692"/>
    </source>
</evidence>
<evidence type="ECO:0000313" key="7">
    <source>
        <dbReference type="EMBL" id="MBP5856559.1"/>
    </source>
</evidence>
<evidence type="ECO:0000313" key="8">
    <source>
        <dbReference type="Proteomes" id="UP000672602"/>
    </source>
</evidence>
<dbReference type="InterPro" id="IPR036259">
    <property type="entry name" value="MFS_trans_sf"/>
</dbReference>
<feature type="transmembrane region" description="Helical" evidence="5">
    <location>
        <begin position="260"/>
        <end position="277"/>
    </location>
</feature>
<dbReference type="RefSeq" id="WP_210681126.1">
    <property type="nucleotide sequence ID" value="NZ_JAGMWN010000002.1"/>
</dbReference>
<dbReference type="SUPFAM" id="SSF103473">
    <property type="entry name" value="MFS general substrate transporter"/>
    <property type="match status" value="1"/>
</dbReference>
<feature type="transmembrane region" description="Helical" evidence="5">
    <location>
        <begin position="169"/>
        <end position="189"/>
    </location>
</feature>
<feature type="transmembrane region" description="Helical" evidence="5">
    <location>
        <begin position="54"/>
        <end position="73"/>
    </location>
</feature>
<feature type="transmembrane region" description="Helical" evidence="5">
    <location>
        <begin position="142"/>
        <end position="163"/>
    </location>
</feature>
<proteinExistence type="predicted"/>
<dbReference type="EMBL" id="JAGMWN010000002">
    <property type="protein sequence ID" value="MBP5856559.1"/>
    <property type="molecule type" value="Genomic_DNA"/>
</dbReference>
<feature type="transmembrane region" description="Helical" evidence="5">
    <location>
        <begin position="311"/>
        <end position="332"/>
    </location>
</feature>
<keyword evidence="3 5" id="KW-0472">Membrane</keyword>
<evidence type="ECO:0000256" key="3">
    <source>
        <dbReference type="ARBA" id="ARBA00023136"/>
    </source>
</evidence>
<evidence type="ECO:0000259" key="6">
    <source>
        <dbReference type="PROSITE" id="PS50850"/>
    </source>
</evidence>
<feature type="transmembrane region" description="Helical" evidence="5">
    <location>
        <begin position="85"/>
        <end position="105"/>
    </location>
</feature>
<evidence type="ECO:0000256" key="5">
    <source>
        <dbReference type="SAM" id="Phobius"/>
    </source>
</evidence>
<feature type="domain" description="Major facilitator superfamily (MFS) profile" evidence="6">
    <location>
        <begin position="14"/>
        <end position="404"/>
    </location>
</feature>
<name>A0A8J7S0P9_9PROT</name>